<dbReference type="SUPFAM" id="SSF46785">
    <property type="entry name" value="Winged helix' DNA-binding domain"/>
    <property type="match status" value="1"/>
</dbReference>
<dbReference type="SUPFAM" id="SSF53850">
    <property type="entry name" value="Periplasmic binding protein-like II"/>
    <property type="match status" value="1"/>
</dbReference>
<evidence type="ECO:0000256" key="3">
    <source>
        <dbReference type="ARBA" id="ARBA00023125"/>
    </source>
</evidence>
<evidence type="ECO:0000313" key="6">
    <source>
        <dbReference type="EMBL" id="GAA0724283.1"/>
    </source>
</evidence>
<evidence type="ECO:0000313" key="7">
    <source>
        <dbReference type="Proteomes" id="UP001501523"/>
    </source>
</evidence>
<dbReference type="InterPro" id="IPR005119">
    <property type="entry name" value="LysR_subst-bd"/>
</dbReference>
<reference evidence="7" key="1">
    <citation type="journal article" date="2019" name="Int. J. Syst. Evol. Microbiol.">
        <title>The Global Catalogue of Microorganisms (GCM) 10K type strain sequencing project: providing services to taxonomists for standard genome sequencing and annotation.</title>
        <authorList>
            <consortium name="The Broad Institute Genomics Platform"/>
            <consortium name="The Broad Institute Genome Sequencing Center for Infectious Disease"/>
            <person name="Wu L."/>
            <person name="Ma J."/>
        </authorList>
    </citation>
    <scope>NUCLEOTIDE SEQUENCE [LARGE SCALE GENOMIC DNA]</scope>
    <source>
        <strain evidence="7">JCM 15421</strain>
    </source>
</reference>
<evidence type="ECO:0000256" key="1">
    <source>
        <dbReference type="ARBA" id="ARBA00009437"/>
    </source>
</evidence>
<evidence type="ECO:0000256" key="4">
    <source>
        <dbReference type="ARBA" id="ARBA00023163"/>
    </source>
</evidence>
<protein>
    <submittedName>
        <fullName evidence="6">LysR family transcriptional regulator</fullName>
    </submittedName>
</protein>
<dbReference type="Proteomes" id="UP001501523">
    <property type="component" value="Unassembled WGS sequence"/>
</dbReference>
<dbReference type="InterPro" id="IPR000847">
    <property type="entry name" value="LysR_HTH_N"/>
</dbReference>
<keyword evidence="7" id="KW-1185">Reference proteome</keyword>
<dbReference type="RefSeq" id="WP_343793970.1">
    <property type="nucleotide sequence ID" value="NZ_BAAAEU010000028.1"/>
</dbReference>
<dbReference type="PROSITE" id="PS50931">
    <property type="entry name" value="HTH_LYSR"/>
    <property type="match status" value="1"/>
</dbReference>
<dbReference type="PANTHER" id="PTHR30346:SF28">
    <property type="entry name" value="HTH-TYPE TRANSCRIPTIONAL REGULATOR CYNR"/>
    <property type="match status" value="1"/>
</dbReference>
<keyword evidence="4" id="KW-0804">Transcription</keyword>
<evidence type="ECO:0000259" key="5">
    <source>
        <dbReference type="PROSITE" id="PS50931"/>
    </source>
</evidence>
<comment type="similarity">
    <text evidence="1">Belongs to the LysR transcriptional regulatory family.</text>
</comment>
<dbReference type="Pfam" id="PF03466">
    <property type="entry name" value="LysR_substrate"/>
    <property type="match status" value="1"/>
</dbReference>
<dbReference type="Gene3D" id="1.10.10.10">
    <property type="entry name" value="Winged helix-like DNA-binding domain superfamily/Winged helix DNA-binding domain"/>
    <property type="match status" value="1"/>
</dbReference>
<gene>
    <name evidence="6" type="ORF">GCM10009105_36940</name>
</gene>
<dbReference type="EMBL" id="BAAAEU010000028">
    <property type="protein sequence ID" value="GAA0724283.1"/>
    <property type="molecule type" value="Genomic_DNA"/>
</dbReference>
<accession>A0ABP3U6I8</accession>
<name>A0ABP3U6I8_9GAMM</name>
<evidence type="ECO:0000256" key="2">
    <source>
        <dbReference type="ARBA" id="ARBA00023015"/>
    </source>
</evidence>
<dbReference type="CDD" id="cd05466">
    <property type="entry name" value="PBP2_LTTR_substrate"/>
    <property type="match status" value="1"/>
</dbReference>
<dbReference type="InterPro" id="IPR036390">
    <property type="entry name" value="WH_DNA-bd_sf"/>
</dbReference>
<dbReference type="Pfam" id="PF00126">
    <property type="entry name" value="HTH_1"/>
    <property type="match status" value="1"/>
</dbReference>
<sequence length="303" mass="33423">MSRSVPALSTEQVAAFVELARHGSLQQASQALHLSAEGLRGRILALETSLGIALYEKARGRREEVALTAPGRQFLQKAVRFLDQAHELTRLFEPRSHPNEIQLVASHYLMAYVITDAVREFREQHPEYLLRLSTRAEAQIFAMLLGEPHCVIGACTPTDFPRGLRHHPWRTVGWSLVVPHGHRWAEARTVSLTDIACEPLIVFERGSIGRLHVLETFFSLGLQPAIRMEATSTPLILSMVDAGLGVSIVPTPSTPAPLRGLDVAVVPISEPIRPIETGLFLRAEWQDDPGVKALLDTILARGA</sequence>
<dbReference type="InterPro" id="IPR036388">
    <property type="entry name" value="WH-like_DNA-bd_sf"/>
</dbReference>
<keyword evidence="3" id="KW-0238">DNA-binding</keyword>
<dbReference type="PANTHER" id="PTHR30346">
    <property type="entry name" value="TRANSCRIPTIONAL DUAL REGULATOR HCAR-RELATED"/>
    <property type="match status" value="1"/>
</dbReference>
<keyword evidence="2" id="KW-0805">Transcription regulation</keyword>
<feature type="domain" description="HTH lysR-type" evidence="5">
    <location>
        <begin position="8"/>
        <end position="68"/>
    </location>
</feature>
<comment type="caution">
    <text evidence="6">The sequence shown here is derived from an EMBL/GenBank/DDBJ whole genome shotgun (WGS) entry which is preliminary data.</text>
</comment>
<dbReference type="Gene3D" id="3.40.190.290">
    <property type="match status" value="1"/>
</dbReference>
<proteinExistence type="inferred from homology"/>
<organism evidence="6 7">
    <name type="scientific">Dokdonella soli</name>
    <dbReference type="NCBI Taxonomy" id="529810"/>
    <lineage>
        <taxon>Bacteria</taxon>
        <taxon>Pseudomonadati</taxon>
        <taxon>Pseudomonadota</taxon>
        <taxon>Gammaproteobacteria</taxon>
        <taxon>Lysobacterales</taxon>
        <taxon>Rhodanobacteraceae</taxon>
        <taxon>Dokdonella</taxon>
    </lineage>
</organism>